<keyword evidence="2" id="KW-1133">Transmembrane helix</keyword>
<dbReference type="Proteomes" id="UP001165065">
    <property type="component" value="Unassembled WGS sequence"/>
</dbReference>
<reference evidence="4" key="1">
    <citation type="journal article" date="2023" name="Commun. Biol.">
        <title>Genome analysis of Parmales, the sister group of diatoms, reveals the evolutionary specialization of diatoms from phago-mixotrophs to photoautotrophs.</title>
        <authorList>
            <person name="Ban H."/>
            <person name="Sato S."/>
            <person name="Yoshikawa S."/>
            <person name="Yamada K."/>
            <person name="Nakamura Y."/>
            <person name="Ichinomiya M."/>
            <person name="Sato N."/>
            <person name="Blanc-Mathieu R."/>
            <person name="Endo H."/>
            <person name="Kuwata A."/>
            <person name="Ogata H."/>
        </authorList>
    </citation>
    <scope>NUCLEOTIDE SEQUENCE [LARGE SCALE GENOMIC DNA]</scope>
</reference>
<gene>
    <name evidence="3" type="ORF">TrCOL_g9720</name>
</gene>
<feature type="region of interest" description="Disordered" evidence="1">
    <location>
        <begin position="1071"/>
        <end position="1149"/>
    </location>
</feature>
<feature type="region of interest" description="Disordered" evidence="1">
    <location>
        <begin position="1375"/>
        <end position="1430"/>
    </location>
</feature>
<feature type="compositionally biased region" description="Low complexity" evidence="1">
    <location>
        <begin position="402"/>
        <end position="421"/>
    </location>
</feature>
<keyword evidence="2" id="KW-0472">Membrane</keyword>
<feature type="compositionally biased region" description="Basic residues" evidence="1">
    <location>
        <begin position="302"/>
        <end position="315"/>
    </location>
</feature>
<feature type="compositionally biased region" description="Basic and acidic residues" evidence="1">
    <location>
        <begin position="1123"/>
        <end position="1146"/>
    </location>
</feature>
<feature type="compositionally biased region" description="Basic residues" evidence="1">
    <location>
        <begin position="1082"/>
        <end position="1096"/>
    </location>
</feature>
<proteinExistence type="predicted"/>
<feature type="compositionally biased region" description="Basic and acidic residues" evidence="1">
    <location>
        <begin position="1384"/>
        <end position="1404"/>
    </location>
</feature>
<evidence type="ECO:0000313" key="3">
    <source>
        <dbReference type="EMBL" id="GMI39437.1"/>
    </source>
</evidence>
<evidence type="ECO:0000256" key="1">
    <source>
        <dbReference type="SAM" id="MobiDB-lite"/>
    </source>
</evidence>
<comment type="caution">
    <text evidence="3">The sequence shown here is derived from an EMBL/GenBank/DDBJ whole genome shotgun (WGS) entry which is preliminary data.</text>
</comment>
<evidence type="ECO:0000313" key="4">
    <source>
        <dbReference type="Proteomes" id="UP001165065"/>
    </source>
</evidence>
<feature type="compositionally biased region" description="Low complexity" evidence="1">
    <location>
        <begin position="321"/>
        <end position="334"/>
    </location>
</feature>
<feature type="region of interest" description="Disordered" evidence="1">
    <location>
        <begin position="402"/>
        <end position="429"/>
    </location>
</feature>
<accession>A0A9W7G824</accession>
<organism evidence="3 4">
    <name type="scientific">Triparma columacea</name>
    <dbReference type="NCBI Taxonomy" id="722753"/>
    <lineage>
        <taxon>Eukaryota</taxon>
        <taxon>Sar</taxon>
        <taxon>Stramenopiles</taxon>
        <taxon>Ochrophyta</taxon>
        <taxon>Bolidophyceae</taxon>
        <taxon>Parmales</taxon>
        <taxon>Triparmaceae</taxon>
        <taxon>Triparma</taxon>
    </lineage>
</organism>
<dbReference type="EMBL" id="BRYA01000103">
    <property type="protein sequence ID" value="GMI39437.1"/>
    <property type="molecule type" value="Genomic_DNA"/>
</dbReference>
<feature type="region of interest" description="Disordered" evidence="1">
    <location>
        <begin position="302"/>
        <end position="362"/>
    </location>
</feature>
<dbReference type="OrthoDB" id="202336at2759"/>
<keyword evidence="4" id="KW-1185">Reference proteome</keyword>
<feature type="transmembrane region" description="Helical" evidence="2">
    <location>
        <begin position="856"/>
        <end position="878"/>
    </location>
</feature>
<sequence>MPEETVAHFMKNRKRFGSLDASPKASSDGIFFEGNIPTNVPSSVGGPPVMMRASPPISEIQQGIEEQVKTAAVGIAGATNRQAPQRSQGIQDNDLELSSLAEQLPLLDEDDASTTSNFIRENEAMFSQEPTEHYFPSVLNPPASPPPMHESRASTIFVEKAREAGEIMVHADLMRSAAGGVKYDGENIVGSAELEIEDQEDEFVKYGRFSFRTGVPESRSDTSKSIIFIPEVTQNKNARYPDIAKEIWGMGEANMILKLCAGSRHPKVLVNSLLAETPGYQHLKKEASLQVKRKQKLLKKRLAKPIMRLRQHHNRGRESSSRGSSPSSKRLSPEVFEVTKGEEADTETEVDHTGAPTSFSPHFLASLRNSKMLALDEGARRQGSGIFNKDSEYDVYRCDESGFSSGDSSSSSNSLSSSSSSDSEKEKRMKRFVDKLRRKKKVKIKPPRSLAIDNVDDDDDDGLGVNMGGNYLPFSTRKAIVADTREQSNIESILSKLLFERLISCYVTIVESSAQANNWILVDRTSPDHSPTAELLLEHALRRTQASPVIIVIDSMSRFFSAPATNKIAMQQGKELLRMRNENPNLKKVEDLQTATFANAKNCEECQIPCFREFTEFDDWRKFAMQENLPFYPEEHQKQFSSDTMHPKSIWSMHYTSTLFSSGTHYVILDEKGYNFNRSDLGSVGYIFANGGNAEYKQIRCCIRNGIPSVMLMNTGSATQAFCSLRAGMQWKNEARESFPNITSAEINSSVQASLQVLQHEDKWAYKFGISDIDLCNDTIMRSPNLFDTFIVSVDLINTSTENFLHTITEVFANGGKTGIPELGVGNAEELVVFNAWERHKALFYNQKSLFLTGRIIYIMLAVTAFLTTVCSVIYSNIAYSFDVKGRTKLLGDSCPTYDPVDAGGVGGPASCDKLYSYVQDAKAMAQFGSTLKTFIVMLPIIAGFLGTVMTRNSFESKWKISYMSSMQICSEIFMFRTKVGMYRDVSAEEVQRTSGTKVEERNIFVTRIQAIFNEAMSTDVGENGSLPFNLDSQPSALVAQTKKSFSIAKSRAGINDHILDELHKGHAPMVAGGDVVEDKKKSKSKKPKKIQKHKLGASDLIGGVLHRSEQQKKSQNKVYETSSDKPPRKDERRLSNAMKDKEGHPTRNLARSKNWATLKEAAKNVGTKIAPSDVEGDISANKTASFSEFVKEVTNENAISKSRMRHIVQKQEIEDLLYSFEGGNDDSIKDKGQIKIERDTVFGPLAIDTYIACRLIPLVCLYKEEAPRVNRIFTSLELISFFFTSFGALLGVVDLAEWVAISVAIAAALQAAIEKSGMRARRDQLNSNISTIHNLLTWWDSLTIVERRTLAAREKIVLTTEECELNLAESWTGKKRNQGESNTSKDAKKEPAGTKRTPEDKAESASGQVTNQGSEGGAGGLTGEHKEKR</sequence>
<protein>
    <submittedName>
        <fullName evidence="3">Uncharacterized protein</fullName>
    </submittedName>
</protein>
<keyword evidence="2" id="KW-0812">Transmembrane</keyword>
<name>A0A9W7G824_9STRA</name>
<evidence type="ECO:0000256" key="2">
    <source>
        <dbReference type="SAM" id="Phobius"/>
    </source>
</evidence>
<feature type="transmembrane region" description="Helical" evidence="2">
    <location>
        <begin position="935"/>
        <end position="955"/>
    </location>
</feature>